<dbReference type="PANTHER" id="PTHR24136">
    <property type="entry name" value="SOWAH (DROSOPHILA) HOMOLOG"/>
    <property type="match status" value="1"/>
</dbReference>
<name>A0A8C4PZN3_EPTBU</name>
<dbReference type="PROSITE" id="PS50088">
    <property type="entry name" value="ANK_REPEAT"/>
    <property type="match status" value="3"/>
</dbReference>
<dbReference type="InterPro" id="IPR002110">
    <property type="entry name" value="Ankyrin_rpt"/>
</dbReference>
<dbReference type="GeneTree" id="ENSGT00940000165059"/>
<feature type="repeat" description="ANK" evidence="4">
    <location>
        <begin position="132"/>
        <end position="164"/>
    </location>
</feature>
<reference evidence="5" key="2">
    <citation type="submission" date="2025-09" db="UniProtKB">
        <authorList>
            <consortium name="Ensembl"/>
        </authorList>
    </citation>
    <scope>IDENTIFICATION</scope>
</reference>
<dbReference type="Pfam" id="PF12796">
    <property type="entry name" value="Ank_2"/>
    <property type="match status" value="2"/>
</dbReference>
<feature type="repeat" description="ANK" evidence="4">
    <location>
        <begin position="100"/>
        <end position="128"/>
    </location>
</feature>
<proteinExistence type="inferred from homology"/>
<dbReference type="Proteomes" id="UP000694388">
    <property type="component" value="Unplaced"/>
</dbReference>
<keyword evidence="3 4" id="KW-0040">ANK repeat</keyword>
<dbReference type="Ensembl" id="ENSEBUT00000008275.1">
    <property type="protein sequence ID" value="ENSEBUP00000007789.1"/>
    <property type="gene ID" value="ENSEBUG00000005069.1"/>
</dbReference>
<dbReference type="OMA" id="DENGWYP"/>
<accession>A0A8C4PZN3</accession>
<dbReference type="AlphaFoldDB" id="A0A8C4PZN3"/>
<evidence type="ECO:0000256" key="2">
    <source>
        <dbReference type="ARBA" id="ARBA00022737"/>
    </source>
</evidence>
<evidence type="ECO:0000313" key="6">
    <source>
        <dbReference type="Proteomes" id="UP000694388"/>
    </source>
</evidence>
<dbReference type="Gene3D" id="1.25.40.20">
    <property type="entry name" value="Ankyrin repeat-containing domain"/>
    <property type="match status" value="1"/>
</dbReference>
<evidence type="ECO:0000256" key="3">
    <source>
        <dbReference type="ARBA" id="ARBA00023043"/>
    </source>
</evidence>
<dbReference type="PANTHER" id="PTHR24136:SF53">
    <property type="entry name" value="ANKYRIN REPEAT AND SOCS BOX CONTAINING 13"/>
    <property type="match status" value="1"/>
</dbReference>
<organism evidence="5 6">
    <name type="scientific">Eptatretus burgeri</name>
    <name type="common">Inshore hagfish</name>
    <dbReference type="NCBI Taxonomy" id="7764"/>
    <lineage>
        <taxon>Eukaryota</taxon>
        <taxon>Metazoa</taxon>
        <taxon>Chordata</taxon>
        <taxon>Craniata</taxon>
        <taxon>Vertebrata</taxon>
        <taxon>Cyclostomata</taxon>
        <taxon>Myxini</taxon>
        <taxon>Myxiniformes</taxon>
        <taxon>Myxinidae</taxon>
        <taxon>Eptatretinae</taxon>
        <taxon>Eptatretus</taxon>
    </lineage>
</organism>
<evidence type="ECO:0000313" key="5">
    <source>
        <dbReference type="Ensembl" id="ENSEBUP00000007789.1"/>
    </source>
</evidence>
<keyword evidence="6" id="KW-1185">Reference proteome</keyword>
<dbReference type="PROSITE" id="PS50297">
    <property type="entry name" value="ANK_REP_REGION"/>
    <property type="match status" value="3"/>
</dbReference>
<dbReference type="SMART" id="SM00248">
    <property type="entry name" value="ANK"/>
    <property type="match status" value="5"/>
</dbReference>
<protein>
    <submittedName>
        <fullName evidence="5">Uncharacterized protein</fullName>
    </submittedName>
</protein>
<dbReference type="GO" id="GO:0016567">
    <property type="term" value="P:protein ubiquitination"/>
    <property type="evidence" value="ECO:0007669"/>
    <property type="project" value="TreeGrafter"/>
</dbReference>
<feature type="repeat" description="ANK" evidence="4">
    <location>
        <begin position="67"/>
        <end position="99"/>
    </location>
</feature>
<reference evidence="5" key="1">
    <citation type="submission" date="2025-08" db="UniProtKB">
        <authorList>
            <consortium name="Ensembl"/>
        </authorList>
    </citation>
    <scope>IDENTIFICATION</scope>
</reference>
<comment type="similarity">
    <text evidence="1">Belongs to the ankyrin SOCS box (ASB) family.</text>
</comment>
<dbReference type="SUPFAM" id="SSF48403">
    <property type="entry name" value="Ankyrin repeat"/>
    <property type="match status" value="1"/>
</dbReference>
<sequence>MRANTQLTARRHETRGRPNPCVTHAAAGVSGLWADRSALHEACVLGRVLQVRALIQSGLCVNMMTADSVTPLHEASQRGHTMCARLLLEAGAQVEARNIDGSTPLCDACSAGHLDCAKLLLAHGAKVNLSIFTVSPLHEACLAGSLECVQLLIQAGANLEAHDCHLGTALHVACYGQHHDCAKVLLDAVGPNVIVITNAATSRCFIIGYSVLCLLSHLLLGVMWAEIAGCDVGGDYWV</sequence>
<evidence type="ECO:0000256" key="4">
    <source>
        <dbReference type="PROSITE-ProRule" id="PRU00023"/>
    </source>
</evidence>
<dbReference type="InterPro" id="IPR036770">
    <property type="entry name" value="Ankyrin_rpt-contain_sf"/>
</dbReference>
<dbReference type="InterPro" id="IPR051573">
    <property type="entry name" value="Ankyrin-SOCS_box_domain"/>
</dbReference>
<dbReference type="GO" id="GO:0045732">
    <property type="term" value="P:positive regulation of protein catabolic process"/>
    <property type="evidence" value="ECO:0007669"/>
    <property type="project" value="TreeGrafter"/>
</dbReference>
<evidence type="ECO:0000256" key="1">
    <source>
        <dbReference type="ARBA" id="ARBA00005949"/>
    </source>
</evidence>
<keyword evidence="2" id="KW-0677">Repeat</keyword>